<dbReference type="Proteomes" id="UP000464318">
    <property type="component" value="Chromosome"/>
</dbReference>
<accession>A0A6P1QVM8</accession>
<protein>
    <submittedName>
        <fullName evidence="1">Uncharacterized protein</fullName>
    </submittedName>
</protein>
<name>A0A6P1QVM8_9FLAO</name>
<organism evidence="1 2">
    <name type="scientific">Bergeyella cardium</name>
    <dbReference type="NCBI Taxonomy" id="1585976"/>
    <lineage>
        <taxon>Bacteria</taxon>
        <taxon>Pseudomonadati</taxon>
        <taxon>Bacteroidota</taxon>
        <taxon>Flavobacteriia</taxon>
        <taxon>Flavobacteriales</taxon>
        <taxon>Weeksellaceae</taxon>
        <taxon>Bergeyella</taxon>
    </lineage>
</organism>
<dbReference type="KEGG" id="bcad:DBX24_02555"/>
<dbReference type="InterPro" id="IPR019694">
    <property type="entry name" value="Phage_HP1_Orf23"/>
</dbReference>
<evidence type="ECO:0000313" key="2">
    <source>
        <dbReference type="Proteomes" id="UP000464318"/>
    </source>
</evidence>
<dbReference type="OrthoDB" id="1318179at2"/>
<dbReference type="Pfam" id="PF10758">
    <property type="entry name" value="DUF2586"/>
    <property type="match status" value="1"/>
</dbReference>
<sequence length="400" mass="43864">MRPKISIGFNNGAIGAVNPLDTGCFAIVASAVAIANGFQLETPYLVKSLKDVANLNLVDSIDNHRLFKAVTEFFTEAGEGSELWIYGMSKDKKVSKWFSEIEGICPVEPLLNAAQGKIRGLFTVYDGSDTVQIDKGMDADVLVAANQAQILVEKYTRAKYAPFFVILEGFAFNGNKVSLPDLTTYSFNSVGILLGDTEMATGTPASQGCAVGVLAGRLAGYSVKVNPGKVRNGALKAQKLFIKDTQVENYDVEALYDKGFITFTTHQGKAGYFFMDASLACPVADDYHYLTHRRTINEAYRLGYLALLDFLLDEVPVNNNGTIQAIYAKTIETTVERKIATSMDGNINKNLEESKDTGVRCFVDVNQNIVSSSKLDVVIKIRPFGYNRWINVLIGFEIEN</sequence>
<dbReference type="EMBL" id="CP029149">
    <property type="protein sequence ID" value="QHN64850.1"/>
    <property type="molecule type" value="Genomic_DNA"/>
</dbReference>
<gene>
    <name evidence="1" type="ORF">DBX24_02555</name>
</gene>
<proteinExistence type="predicted"/>
<dbReference type="AlphaFoldDB" id="A0A6P1QVM8"/>
<keyword evidence="2" id="KW-1185">Reference proteome</keyword>
<reference evidence="1 2" key="1">
    <citation type="submission" date="2018-04" db="EMBL/GenBank/DDBJ databases">
        <title>Characteristic and Complete Genome Sequencing of A Novel Member of Infective Endocarditis Causative Bacteria: Bergeyella cardium QL-PH.</title>
        <authorList>
            <person name="Pan H."/>
            <person name="Sun E."/>
            <person name="Zhang Y."/>
        </authorList>
    </citation>
    <scope>NUCLEOTIDE SEQUENCE [LARGE SCALE GENOMIC DNA]</scope>
    <source>
        <strain evidence="1 2">HPQL</strain>
    </source>
</reference>
<dbReference type="RefSeq" id="WP_160223883.1">
    <property type="nucleotide sequence ID" value="NZ_CP029149.1"/>
</dbReference>
<evidence type="ECO:0000313" key="1">
    <source>
        <dbReference type="EMBL" id="QHN64850.1"/>
    </source>
</evidence>